<name>A0A0A6UP11_ACTUT</name>
<gene>
    <name evidence="1" type="ORF">MB27_08805</name>
</gene>
<accession>A0A0A6UP11</accession>
<keyword evidence="2" id="KW-1185">Reference proteome</keyword>
<organism evidence="1 2">
    <name type="scientific">Actinoplanes utahensis</name>
    <dbReference type="NCBI Taxonomy" id="1869"/>
    <lineage>
        <taxon>Bacteria</taxon>
        <taxon>Bacillati</taxon>
        <taxon>Actinomycetota</taxon>
        <taxon>Actinomycetes</taxon>
        <taxon>Micromonosporales</taxon>
        <taxon>Micromonosporaceae</taxon>
        <taxon>Actinoplanes</taxon>
    </lineage>
</organism>
<dbReference type="RefSeq" id="WP_043523673.1">
    <property type="nucleotide sequence ID" value="NZ_BAABKU010000038.1"/>
</dbReference>
<evidence type="ECO:0000313" key="2">
    <source>
        <dbReference type="Proteomes" id="UP000054537"/>
    </source>
</evidence>
<proteinExistence type="predicted"/>
<dbReference type="AlphaFoldDB" id="A0A0A6UP11"/>
<sequence>MPYGAALSPLWAYNSRAPSTRGDRAEAGTEQQWDGWGYVAGGDLTAPVHPPDGMPSCAFSR</sequence>
<dbReference type="Proteomes" id="UP000054537">
    <property type="component" value="Unassembled WGS sequence"/>
</dbReference>
<reference evidence="1 2" key="1">
    <citation type="submission" date="2014-10" db="EMBL/GenBank/DDBJ databases">
        <title>Draft genome sequence of Actinoplanes utahensis NRRL 12052.</title>
        <authorList>
            <person name="Velasco-Bucheli B."/>
            <person name="del Cerro C."/>
            <person name="Hormigo D."/>
            <person name="Garcia J.L."/>
            <person name="Acebal C."/>
            <person name="Arroyo M."/>
            <person name="de la Mata I."/>
        </authorList>
    </citation>
    <scope>NUCLEOTIDE SEQUENCE [LARGE SCALE GENOMIC DNA]</scope>
    <source>
        <strain evidence="1 2">NRRL 12052</strain>
    </source>
</reference>
<dbReference type="EMBL" id="JRTT01000008">
    <property type="protein sequence ID" value="KHD77870.1"/>
    <property type="molecule type" value="Genomic_DNA"/>
</dbReference>
<protein>
    <submittedName>
        <fullName evidence="1">Uncharacterized protein</fullName>
    </submittedName>
</protein>
<evidence type="ECO:0000313" key="1">
    <source>
        <dbReference type="EMBL" id="KHD77870.1"/>
    </source>
</evidence>
<dbReference type="OrthoDB" id="3479263at2"/>
<comment type="caution">
    <text evidence="1">The sequence shown here is derived from an EMBL/GenBank/DDBJ whole genome shotgun (WGS) entry which is preliminary data.</text>
</comment>